<evidence type="ECO:0000256" key="1">
    <source>
        <dbReference type="SAM" id="MobiDB-lite"/>
    </source>
</evidence>
<feature type="transmembrane region" description="Helical" evidence="2">
    <location>
        <begin position="50"/>
        <end position="72"/>
    </location>
</feature>
<evidence type="ECO:0000313" key="4">
    <source>
        <dbReference type="Proteomes" id="UP000717328"/>
    </source>
</evidence>
<reference evidence="3" key="1">
    <citation type="submission" date="2021-02" db="EMBL/GenBank/DDBJ databases">
        <authorList>
            <person name="Nieuwenhuis M."/>
            <person name="Van De Peppel L.J.J."/>
        </authorList>
    </citation>
    <scope>NUCLEOTIDE SEQUENCE</scope>
    <source>
        <strain evidence="3">D49</strain>
    </source>
</reference>
<keyword evidence="2" id="KW-0472">Membrane</keyword>
<keyword evidence="2" id="KW-0812">Transmembrane</keyword>
<feature type="transmembrane region" description="Helical" evidence="2">
    <location>
        <begin position="142"/>
        <end position="160"/>
    </location>
</feature>
<dbReference type="EMBL" id="JABCKI010005936">
    <property type="protein sequence ID" value="KAG5636423.1"/>
    <property type="molecule type" value="Genomic_DNA"/>
</dbReference>
<gene>
    <name evidence="3" type="ORF">H0H81_008133</name>
</gene>
<name>A0A9P7FUB8_9AGAR</name>
<reference evidence="3" key="2">
    <citation type="submission" date="2021-10" db="EMBL/GenBank/DDBJ databases">
        <title>Phylogenomics reveals ancestral predisposition of the termite-cultivated fungus Termitomyces towards a domesticated lifestyle.</title>
        <authorList>
            <person name="Auxier B."/>
            <person name="Grum-Grzhimaylo A."/>
            <person name="Cardenas M.E."/>
            <person name="Lodge J.D."/>
            <person name="Laessoe T."/>
            <person name="Pedersen O."/>
            <person name="Smith M.E."/>
            <person name="Kuyper T.W."/>
            <person name="Franco-Molano E.A."/>
            <person name="Baroni T.J."/>
            <person name="Aanen D.K."/>
        </authorList>
    </citation>
    <scope>NUCLEOTIDE SEQUENCE</scope>
    <source>
        <strain evidence="3">D49</strain>
    </source>
</reference>
<dbReference type="AlphaFoldDB" id="A0A9P7FUB8"/>
<evidence type="ECO:0000256" key="2">
    <source>
        <dbReference type="SAM" id="Phobius"/>
    </source>
</evidence>
<evidence type="ECO:0000313" key="3">
    <source>
        <dbReference type="EMBL" id="KAG5636423.1"/>
    </source>
</evidence>
<feature type="compositionally biased region" description="Polar residues" evidence="1">
    <location>
        <begin position="405"/>
        <end position="426"/>
    </location>
</feature>
<protein>
    <submittedName>
        <fullName evidence="3">Uncharacterized protein</fullName>
    </submittedName>
</protein>
<feature type="region of interest" description="Disordered" evidence="1">
    <location>
        <begin position="298"/>
        <end position="430"/>
    </location>
</feature>
<feature type="compositionally biased region" description="Acidic residues" evidence="1">
    <location>
        <begin position="336"/>
        <end position="362"/>
    </location>
</feature>
<proteinExistence type="predicted"/>
<sequence length="551" mass="60549">MGNGSPTAFLLWAILSCIYLVFLLLHLWHYDRFACLRWDAGRQPGAFKRVMTYSYLGTVPLLVIFSVAITVIKFKEASPISKVSPRQGPSAAAILIAKYHCSHPDATSAIPAHRVCLAELTFWVFLLNQGPGKREWFASWEFRVWTIGCVATLTGMPMTVLATRQDIDTCLAYIFLVGSAAGTSTTLCFSYVLLRFPWFIRHVKAEGAEPDVVVRLATFYQLNIFFPRSITRESGYHPRANSNTNTHSISLPTQIHSHGTKSRSQTRIQDKPVVVEVASKDTLSGPTTQEIRMGAFRFPGAREATPDLPRTNFEHGEHAGRGHQLAQPGVDRHDFDFDDDLDDDLDEDDEDDLEDGDGEGEVFDVYSPGPTSEGGYDASSERAGPSTHGHGNDQVYGRRLLASSLGHSDSLTPSSPSQGHAPSSDGTVFDRAPTLAAAGPYVRSVAVGEGEGSVGGRQRRHSDGPYFLNGRGELLAPGMQRDGVAGRNDVSPGGSERASERRRREREESRVRAMEESALHPYVLHFTSPIDLHDGGLQHGVLRSRVRHQVV</sequence>
<keyword evidence="4" id="KW-1185">Reference proteome</keyword>
<dbReference type="OrthoDB" id="2384193at2759"/>
<accession>A0A9P7FUB8</accession>
<feature type="transmembrane region" description="Helical" evidence="2">
    <location>
        <begin position="9"/>
        <end position="30"/>
    </location>
</feature>
<keyword evidence="2" id="KW-1133">Transmembrane helix</keyword>
<feature type="region of interest" description="Disordered" evidence="1">
    <location>
        <begin position="449"/>
        <end position="512"/>
    </location>
</feature>
<feature type="region of interest" description="Disordered" evidence="1">
    <location>
        <begin position="238"/>
        <end position="268"/>
    </location>
</feature>
<organism evidence="3 4">
    <name type="scientific">Sphagnurus paluster</name>
    <dbReference type="NCBI Taxonomy" id="117069"/>
    <lineage>
        <taxon>Eukaryota</taxon>
        <taxon>Fungi</taxon>
        <taxon>Dikarya</taxon>
        <taxon>Basidiomycota</taxon>
        <taxon>Agaricomycotina</taxon>
        <taxon>Agaricomycetes</taxon>
        <taxon>Agaricomycetidae</taxon>
        <taxon>Agaricales</taxon>
        <taxon>Tricholomatineae</taxon>
        <taxon>Lyophyllaceae</taxon>
        <taxon>Sphagnurus</taxon>
    </lineage>
</organism>
<feature type="transmembrane region" description="Helical" evidence="2">
    <location>
        <begin position="172"/>
        <end position="194"/>
    </location>
</feature>
<comment type="caution">
    <text evidence="3">The sequence shown here is derived from an EMBL/GenBank/DDBJ whole genome shotgun (WGS) entry which is preliminary data.</text>
</comment>
<dbReference type="Proteomes" id="UP000717328">
    <property type="component" value="Unassembled WGS sequence"/>
</dbReference>
<feature type="compositionally biased region" description="Polar residues" evidence="1">
    <location>
        <begin position="240"/>
        <end position="267"/>
    </location>
</feature>